<evidence type="ECO:0000313" key="4">
    <source>
        <dbReference type="Proteomes" id="UP001519641"/>
    </source>
</evidence>
<dbReference type="InterPro" id="IPR023809">
    <property type="entry name" value="Thiopep_bacteriocin_synth_dom"/>
</dbReference>
<comment type="caution">
    <text evidence="3">The sequence shown here is derived from an EMBL/GenBank/DDBJ whole genome shotgun (WGS) entry which is preliminary data.</text>
</comment>
<dbReference type="SUPFAM" id="SSF55469">
    <property type="entry name" value="FMN-dependent nitroreductase-like"/>
    <property type="match status" value="1"/>
</dbReference>
<feature type="domain" description="Thiopeptide-type bacteriocin biosynthesis" evidence="2">
    <location>
        <begin position="5"/>
        <end position="284"/>
    </location>
</feature>
<sequence length="568" mass="62000">MNTTWRTAHIYLHNSTSTLSAFISDTVAPSVRACAPTDWHFVRYWWGGPHLRVRMRGVGAAAHADWVRSLRDTLPSAELRLDEASFSREFTSTSPVDWHEHGQIEVDVPYEAELARYGGAAAMASSERAFTQASQIAGAILGDRPDSAMLRLVASDAMTLALHALGLDDHSGARSAHRYFGSWDFVGEQQTSGPEARRAAEATFEVDPDRWLRRKDAVIQSASDGADSWRASLFRLFSELLADLEAFRARGQLENSIAGVIWSQVHMFCNRLGVSVSDERIAAWLTALQWRGLIDRRFFNDDPAAPDRHYLRASGYRRARMGADQMPRFDVRPSAPDLGPRQIVPLPEVGGDPGLDAVLTRRRSTYGAYGTTLSATDLGALLRSAVGEVPAGPAVPVRPQTARRAYPSPSAAYAVDAFVIVRDVEGTEPGCYRYDAPRHILERWTDAPANGELARWSPSFSDVAGTPLAVEHETVPVIVVLAPRLDELRVKYGQRALRLTLLEAGHMSQNLILASTALGMPSVPLSAYDDDAVNECLHLDGAGTFTAAIIPIGAPKKTTAIEGDTAHA</sequence>
<keyword evidence="4" id="KW-1185">Reference proteome</keyword>
<dbReference type="Proteomes" id="UP001519641">
    <property type="component" value="Unassembled WGS sequence"/>
</dbReference>
<dbReference type="InterPro" id="IPR020051">
    <property type="entry name" value="SagB-type_dehydrogenase"/>
</dbReference>
<dbReference type="RefSeq" id="WP_214544751.1">
    <property type="nucleotide sequence ID" value="NZ_JAHEWS010000015.1"/>
</dbReference>
<name>A0ABS5VFS3_9MICO</name>
<dbReference type="PANTHER" id="PTHR43745:SF2">
    <property type="entry name" value="NITROREDUCTASE MJ1384-RELATED"/>
    <property type="match status" value="1"/>
</dbReference>
<dbReference type="PANTHER" id="PTHR43745">
    <property type="entry name" value="NITROREDUCTASE MJ1384-RELATED"/>
    <property type="match status" value="1"/>
</dbReference>
<accession>A0ABS5VFS3</accession>
<dbReference type="InterPro" id="IPR052544">
    <property type="entry name" value="Bacteriocin_Proc_Enz"/>
</dbReference>
<feature type="domain" description="Nitroreductase" evidence="1">
    <location>
        <begin position="360"/>
        <end position="553"/>
    </location>
</feature>
<dbReference type="InterPro" id="IPR029479">
    <property type="entry name" value="Nitroreductase"/>
</dbReference>
<dbReference type="NCBIfam" id="TIGR03605">
    <property type="entry name" value="antibiot_sagB"/>
    <property type="match status" value="1"/>
</dbReference>
<protein>
    <submittedName>
        <fullName evidence="3">Thiopeptide-type bacteriocin biosynthesis protein</fullName>
    </submittedName>
</protein>
<dbReference type="EMBL" id="JAHEWS010000015">
    <property type="protein sequence ID" value="MBT1588319.1"/>
    <property type="molecule type" value="Genomic_DNA"/>
</dbReference>
<organism evidence="3 4">
    <name type="scientific">Curtobacterium aurantiacum</name>
    <dbReference type="NCBI Taxonomy" id="3236919"/>
    <lineage>
        <taxon>Bacteria</taxon>
        <taxon>Bacillati</taxon>
        <taxon>Actinomycetota</taxon>
        <taxon>Actinomycetes</taxon>
        <taxon>Micrococcales</taxon>
        <taxon>Microbacteriaceae</taxon>
        <taxon>Curtobacterium</taxon>
    </lineage>
</organism>
<gene>
    <name evidence="3" type="ORF">KK097_10885</name>
</gene>
<reference evidence="3 4" key="1">
    <citation type="submission" date="2021-05" db="EMBL/GenBank/DDBJ databases">
        <title>Whole genome sequence of Curtobacterium flaccumfaciens pv. flaccumfaciens strain CFBP 8819.</title>
        <authorList>
            <person name="Osdaghi E."/>
            <person name="Taghouti G."/>
            <person name="Portier P."/>
            <person name="Fazliarab A."/>
            <person name="Taghavi S.M."/>
            <person name="Briand M."/>
            <person name="Le-Saux M."/>
            <person name="Jacques M.-A."/>
        </authorList>
    </citation>
    <scope>NUCLEOTIDE SEQUENCE [LARGE SCALE GENOMIC DNA]</scope>
    <source>
        <strain evidence="3 4">CFBP 8819</strain>
    </source>
</reference>
<evidence type="ECO:0000259" key="2">
    <source>
        <dbReference type="Pfam" id="PF14028"/>
    </source>
</evidence>
<proteinExistence type="predicted"/>
<evidence type="ECO:0000313" key="3">
    <source>
        <dbReference type="EMBL" id="MBT1588319.1"/>
    </source>
</evidence>
<dbReference type="NCBIfam" id="TIGR03891">
    <property type="entry name" value="thiopep_ocin"/>
    <property type="match status" value="1"/>
</dbReference>
<dbReference type="Gene3D" id="3.40.109.10">
    <property type="entry name" value="NADH Oxidase"/>
    <property type="match status" value="1"/>
</dbReference>
<dbReference type="CDD" id="cd02142">
    <property type="entry name" value="McbC_SagB-like_oxidoreductase"/>
    <property type="match status" value="1"/>
</dbReference>
<dbReference type="InterPro" id="IPR000415">
    <property type="entry name" value="Nitroreductase-like"/>
</dbReference>
<dbReference type="Pfam" id="PF14028">
    <property type="entry name" value="Lant_dehydr_C"/>
    <property type="match status" value="1"/>
</dbReference>
<evidence type="ECO:0000259" key="1">
    <source>
        <dbReference type="Pfam" id="PF00881"/>
    </source>
</evidence>
<dbReference type="Pfam" id="PF00881">
    <property type="entry name" value="Nitroreductase"/>
    <property type="match status" value="1"/>
</dbReference>